<dbReference type="Proteomes" id="UP001358193">
    <property type="component" value="Segment"/>
</dbReference>
<evidence type="ECO:0000313" key="1">
    <source>
        <dbReference type="EMBL" id="WQJ53839.1"/>
    </source>
</evidence>
<sequence>MNKKQLYESIMKVVSREVKKALNENQLNEKLSDFREKYKNTASVAEVFDKIMSIVKPFQKEKTFDVCNLYEIRNNSPYQIDQFYAEDKITGDEIVNDYVKDGIQLRLDIYVEEKAYIDYMDATTTKANGREFKVLSEIDDVNFNVDTWIMNTRPTSKLIIINLSHLAEHADKLEIFCKWLSGNMD</sequence>
<reference evidence="1 2" key="1">
    <citation type="submission" date="2023-11" db="EMBL/GenBank/DDBJ databases">
        <authorList>
            <person name="Cook R."/>
            <person name="Crisci M."/>
            <person name="Pye H."/>
            <person name="Adriaenssens E."/>
            <person name="Santini J."/>
        </authorList>
    </citation>
    <scope>NUCLEOTIDE SEQUENCE [LARGE SCALE GENOMIC DNA]</scope>
    <source>
        <strain evidence="1">Lak_Megaphage_Sonny</strain>
    </source>
</reference>
<proteinExistence type="predicted"/>
<name>A0ABZ0Z731_9CAUD</name>
<organism evidence="1 2">
    <name type="scientific">phage Lak_Megaphage_Sonny</name>
    <dbReference type="NCBI Taxonomy" id="3109229"/>
    <lineage>
        <taxon>Viruses</taxon>
        <taxon>Duplodnaviria</taxon>
        <taxon>Heunggongvirae</taxon>
        <taxon>Uroviricota</taxon>
        <taxon>Caudoviricetes</taxon>
        <taxon>Caudoviricetes code 15 clade</taxon>
    </lineage>
</organism>
<accession>A0ABZ0Z731</accession>
<evidence type="ECO:0000313" key="2">
    <source>
        <dbReference type="Proteomes" id="UP001358193"/>
    </source>
</evidence>
<protein>
    <submittedName>
        <fullName evidence="1">Uncharacterized protein</fullName>
    </submittedName>
</protein>
<keyword evidence="2" id="KW-1185">Reference proteome</keyword>
<dbReference type="EMBL" id="OR769223">
    <property type="protein sequence ID" value="WQJ53839.1"/>
    <property type="molecule type" value="Genomic_DNA"/>
</dbReference>